<gene>
    <name evidence="1" type="ORF">CPT75_01305</name>
</gene>
<accession>A0A317FVS0</accession>
<dbReference type="AlphaFoldDB" id="A0A317FVS0"/>
<name>A0A317FVS0_BUTFI</name>
<reference evidence="1 2" key="1">
    <citation type="submission" date="2017-09" db="EMBL/GenBank/DDBJ databases">
        <title>High-quality draft genome sequence of Butyrivibrio fibrisolvens INBov1, isolated from cow rumen.</title>
        <authorList>
            <person name="Rodriguez Hernaez J."/>
            <person name="Rivarola M."/>
            <person name="Paniego N."/>
            <person name="Cravero S."/>
            <person name="Ceron Cucchi M."/>
            <person name="Martinez M.C."/>
        </authorList>
    </citation>
    <scope>NUCLEOTIDE SEQUENCE [LARGE SCALE GENOMIC DNA]</scope>
    <source>
        <strain evidence="1 2">INBov1</strain>
    </source>
</reference>
<keyword evidence="2" id="KW-1185">Reference proteome</keyword>
<protein>
    <submittedName>
        <fullName evidence="1">Uncharacterized protein</fullName>
    </submittedName>
</protein>
<dbReference type="Proteomes" id="UP000245488">
    <property type="component" value="Unassembled WGS sequence"/>
</dbReference>
<evidence type="ECO:0000313" key="1">
    <source>
        <dbReference type="EMBL" id="PWT25804.1"/>
    </source>
</evidence>
<organism evidence="1 2">
    <name type="scientific">Butyrivibrio fibrisolvens</name>
    <dbReference type="NCBI Taxonomy" id="831"/>
    <lineage>
        <taxon>Bacteria</taxon>
        <taxon>Bacillati</taxon>
        <taxon>Bacillota</taxon>
        <taxon>Clostridia</taxon>
        <taxon>Lachnospirales</taxon>
        <taxon>Lachnospiraceae</taxon>
        <taxon>Butyrivibrio</taxon>
    </lineage>
</organism>
<evidence type="ECO:0000313" key="2">
    <source>
        <dbReference type="Proteomes" id="UP000245488"/>
    </source>
</evidence>
<proteinExistence type="predicted"/>
<comment type="caution">
    <text evidence="1">The sequence shown here is derived from an EMBL/GenBank/DDBJ whole genome shotgun (WGS) entry which is preliminary data.</text>
</comment>
<sequence>MFYHTDKDKQYTTLFYDKIYGGISMDESALEKIVSAVTDAVESAVEDSIGVLTSEFEGSVGSVSDNISEIFAEGLDQFMSDHQFVLRDGTIVKACNKTRVMSPDKKKVFTCYGGLRVDGKTLMVQTRISCWDALCYYQTEEEAVEALQKINDAIEQGTTLIEL</sequence>
<dbReference type="EMBL" id="NXNG01000003">
    <property type="protein sequence ID" value="PWT25804.1"/>
    <property type="molecule type" value="Genomic_DNA"/>
</dbReference>